<dbReference type="SUPFAM" id="SSF56925">
    <property type="entry name" value="OMPA-like"/>
    <property type="match status" value="1"/>
</dbReference>
<protein>
    <recommendedName>
        <fullName evidence="4">Outer membrane protein beta-barrel domain-containing protein</fullName>
    </recommendedName>
</protein>
<keyword evidence="1" id="KW-0732">Signal</keyword>
<evidence type="ECO:0000256" key="1">
    <source>
        <dbReference type="SAM" id="SignalP"/>
    </source>
</evidence>
<evidence type="ECO:0000313" key="2">
    <source>
        <dbReference type="EMBL" id="GAA4774333.1"/>
    </source>
</evidence>
<proteinExistence type="predicted"/>
<sequence>MKKVLLSALAVLAIGTASAQSHQKGTMQVNVLGGFMTGSGSHKLDEAGSTKEKFDAAGAQFGVNFQYGIAESFSAGIGVELGTVVLTPKSVDYGYGYSDPSVSLVKVNLSGRYYFVNKDKFNVYAGPSIGFTSGKDKDLAFAYVGGQKTKYSGLNYGVNAGGNYFFTDVVGVILNVGYEGNSLKSKLTEEGVDYKGKSTLGGVKVMAGLALKF</sequence>
<accession>A0ABP9A557</accession>
<reference evidence="3" key="1">
    <citation type="journal article" date="2019" name="Int. J. Syst. Evol. Microbiol.">
        <title>The Global Catalogue of Microorganisms (GCM) 10K type strain sequencing project: providing services to taxonomists for standard genome sequencing and annotation.</title>
        <authorList>
            <consortium name="The Broad Institute Genomics Platform"/>
            <consortium name="The Broad Institute Genome Sequencing Center for Infectious Disease"/>
            <person name="Wu L."/>
            <person name="Ma J."/>
        </authorList>
    </citation>
    <scope>NUCLEOTIDE SEQUENCE [LARGE SCALE GENOMIC DNA]</scope>
    <source>
        <strain evidence="3">JCM 18198</strain>
    </source>
</reference>
<keyword evidence="3" id="KW-1185">Reference proteome</keyword>
<comment type="caution">
    <text evidence="2">The sequence shown here is derived from an EMBL/GenBank/DDBJ whole genome shotgun (WGS) entry which is preliminary data.</text>
</comment>
<feature type="chain" id="PRO_5045320216" description="Outer membrane protein beta-barrel domain-containing protein" evidence="1">
    <location>
        <begin position="20"/>
        <end position="213"/>
    </location>
</feature>
<dbReference type="Proteomes" id="UP001500141">
    <property type="component" value="Unassembled WGS sequence"/>
</dbReference>
<dbReference type="EMBL" id="BAABIP010000022">
    <property type="protein sequence ID" value="GAA4774333.1"/>
    <property type="molecule type" value="Genomic_DNA"/>
</dbReference>
<gene>
    <name evidence="2" type="ORF">GCM10023230_26240</name>
</gene>
<feature type="signal peptide" evidence="1">
    <location>
        <begin position="1"/>
        <end position="19"/>
    </location>
</feature>
<organism evidence="2 3">
    <name type="scientific">Flavobacterium hankyongi</name>
    <dbReference type="NCBI Taxonomy" id="1176532"/>
    <lineage>
        <taxon>Bacteria</taxon>
        <taxon>Pseudomonadati</taxon>
        <taxon>Bacteroidota</taxon>
        <taxon>Flavobacteriia</taxon>
        <taxon>Flavobacteriales</taxon>
        <taxon>Flavobacteriaceae</taxon>
        <taxon>Flavobacterium</taxon>
    </lineage>
</organism>
<evidence type="ECO:0000313" key="3">
    <source>
        <dbReference type="Proteomes" id="UP001500141"/>
    </source>
</evidence>
<evidence type="ECO:0008006" key="4">
    <source>
        <dbReference type="Google" id="ProtNLM"/>
    </source>
</evidence>
<name>A0ABP9A557_9FLAO</name>
<dbReference type="Gene3D" id="2.40.160.20">
    <property type="match status" value="1"/>
</dbReference>
<dbReference type="RefSeq" id="WP_264543408.1">
    <property type="nucleotide sequence ID" value="NZ_BAABIP010000022.1"/>
</dbReference>
<dbReference type="InterPro" id="IPR011250">
    <property type="entry name" value="OMP/PagP_B-barrel"/>
</dbReference>